<protein>
    <submittedName>
        <fullName evidence="1">Uncharacterized protein</fullName>
    </submittedName>
</protein>
<dbReference type="AlphaFoldDB" id="A0A813Q3S5"/>
<dbReference type="PANTHER" id="PTHR38332">
    <property type="entry name" value="PROTEIN CBG11604"/>
    <property type="match status" value="1"/>
</dbReference>
<dbReference type="Proteomes" id="UP000663879">
    <property type="component" value="Unassembled WGS sequence"/>
</dbReference>
<accession>A0A813Q3S5</accession>
<evidence type="ECO:0000313" key="2">
    <source>
        <dbReference type="Proteomes" id="UP000663879"/>
    </source>
</evidence>
<name>A0A813Q3S5_9BILA</name>
<dbReference type="PANTHER" id="PTHR38332:SF1">
    <property type="entry name" value="RE49668P"/>
    <property type="match status" value="1"/>
</dbReference>
<sequence>MYKELLSYNDEPTFLGITFDPHFTFMNQNWSLSKETLTTIYQSLIRSVIGYSSRIIGRISKDKLKTLERIQNAAIKSIYNLKYDESSENLLKVSSLLSIKLRMNELNERFFNSAIQPQNPLIDELIDEYLKINEARLKYYKTPLYTINCFECVSYNNDNPECEDPFFRSENITIKENCLTSIPYKNDFYRATHCLKLKAEGHGYSYVIRTCVLDSGSGKMDQEIVRVSHCGLISLENFHGINFTIKFDKFKTLWNVFNGCLSVCNYDECNRAAYKRTMTPYPIWIFVIFNFLK</sequence>
<proteinExistence type="predicted"/>
<keyword evidence="2" id="KW-1185">Reference proteome</keyword>
<dbReference type="OrthoDB" id="428346at2759"/>
<organism evidence="1 2">
    <name type="scientific">Brachionus calyciflorus</name>
    <dbReference type="NCBI Taxonomy" id="104777"/>
    <lineage>
        <taxon>Eukaryota</taxon>
        <taxon>Metazoa</taxon>
        <taxon>Spiralia</taxon>
        <taxon>Gnathifera</taxon>
        <taxon>Rotifera</taxon>
        <taxon>Eurotatoria</taxon>
        <taxon>Monogononta</taxon>
        <taxon>Pseudotrocha</taxon>
        <taxon>Ploima</taxon>
        <taxon>Brachionidae</taxon>
        <taxon>Brachionus</taxon>
    </lineage>
</organism>
<gene>
    <name evidence="1" type="ORF">OXX778_LOCUS4460</name>
</gene>
<evidence type="ECO:0000313" key="1">
    <source>
        <dbReference type="EMBL" id="CAF0761574.1"/>
    </source>
</evidence>
<comment type="caution">
    <text evidence="1">The sequence shown here is derived from an EMBL/GenBank/DDBJ whole genome shotgun (WGS) entry which is preliminary data.</text>
</comment>
<dbReference type="EMBL" id="CAJNOC010000438">
    <property type="protein sequence ID" value="CAF0761574.1"/>
    <property type="molecule type" value="Genomic_DNA"/>
</dbReference>
<reference evidence="1" key="1">
    <citation type="submission" date="2021-02" db="EMBL/GenBank/DDBJ databases">
        <authorList>
            <person name="Nowell W R."/>
        </authorList>
    </citation>
    <scope>NUCLEOTIDE SEQUENCE</scope>
    <source>
        <strain evidence="1">Ploen Becks lab</strain>
    </source>
</reference>